<evidence type="ECO:0000313" key="3">
    <source>
        <dbReference type="Proteomes" id="UP001597393"/>
    </source>
</evidence>
<comment type="caution">
    <text evidence="2">The sequence shown here is derived from an EMBL/GenBank/DDBJ whole genome shotgun (WGS) entry which is preliminary data.</text>
</comment>
<proteinExistence type="predicted"/>
<dbReference type="Proteomes" id="UP001597393">
    <property type="component" value="Unassembled WGS sequence"/>
</dbReference>
<evidence type="ECO:0000259" key="1">
    <source>
        <dbReference type="Pfam" id="PF02754"/>
    </source>
</evidence>
<dbReference type="InterPro" id="IPR004017">
    <property type="entry name" value="Cys_rich_dom"/>
</dbReference>
<dbReference type="PANTHER" id="PTHR30296:SF0">
    <property type="entry name" value="LACTATE UTILIZATION PROTEIN A"/>
    <property type="match status" value="1"/>
</dbReference>
<feature type="domain" description="Cysteine-rich" evidence="1">
    <location>
        <begin position="134"/>
        <end position="217"/>
    </location>
</feature>
<dbReference type="EMBL" id="JBHUMA010000006">
    <property type="protein sequence ID" value="MFD2599563.1"/>
    <property type="molecule type" value="Genomic_DNA"/>
</dbReference>
<keyword evidence="3" id="KW-1185">Reference proteome</keyword>
<dbReference type="PANTHER" id="PTHR30296">
    <property type="entry name" value="UNCHARACTERIZED PROTEIN YKGE"/>
    <property type="match status" value="1"/>
</dbReference>
<reference evidence="3" key="1">
    <citation type="journal article" date="2019" name="Int. J. Syst. Evol. Microbiol.">
        <title>The Global Catalogue of Microorganisms (GCM) 10K type strain sequencing project: providing services to taxonomists for standard genome sequencing and annotation.</title>
        <authorList>
            <consortium name="The Broad Institute Genomics Platform"/>
            <consortium name="The Broad Institute Genome Sequencing Center for Infectious Disease"/>
            <person name="Wu L."/>
            <person name="Ma J."/>
        </authorList>
    </citation>
    <scope>NUCLEOTIDE SEQUENCE [LARGE SCALE GENOMIC DNA]</scope>
    <source>
        <strain evidence="3">KCTC 42248</strain>
    </source>
</reference>
<sequence>MHKVALSIPAVIDQFYPNTAFNTLRLLERAGCEVSYNPEQTTCGIDAYEAGYWEDAKQIGAKYLEDFAGDDYVVSPSLTEVGMVREGFNDLFTNSTEHNRCRNLQRNIFEITDFLVNVVRKEYFGAEFVSTAIFHPACASWNAYHLKDEAKKLLEQVGGLELLEVNSTVANCKIGKATQAQYLPLSVSWGEQLLKQGVDLQAEYIICQDHTCLMHLQGIIEKQQLPIQAIHLVDVLTAGWPNI</sequence>
<evidence type="ECO:0000313" key="2">
    <source>
        <dbReference type="EMBL" id="MFD2599563.1"/>
    </source>
</evidence>
<gene>
    <name evidence="2" type="ORF">ACFSQ3_11415</name>
</gene>
<accession>A0ABW5NLQ6</accession>
<organism evidence="2 3">
    <name type="scientific">Sphingobacterium corticis</name>
    <dbReference type="NCBI Taxonomy" id="1812823"/>
    <lineage>
        <taxon>Bacteria</taxon>
        <taxon>Pseudomonadati</taxon>
        <taxon>Bacteroidota</taxon>
        <taxon>Sphingobacteriia</taxon>
        <taxon>Sphingobacteriales</taxon>
        <taxon>Sphingobacteriaceae</taxon>
        <taxon>Sphingobacterium</taxon>
    </lineage>
</organism>
<protein>
    <submittedName>
        <fullName evidence="2">Heterodisulfide reductase-related iron-sulfur binding cluster</fullName>
    </submittedName>
</protein>
<name>A0ABW5NLQ6_9SPHI</name>
<dbReference type="RefSeq" id="WP_380869689.1">
    <property type="nucleotide sequence ID" value="NZ_JBHUMA010000006.1"/>
</dbReference>
<feature type="domain" description="Cysteine-rich" evidence="1">
    <location>
        <begin position="12"/>
        <end position="77"/>
    </location>
</feature>
<dbReference type="Pfam" id="PF02754">
    <property type="entry name" value="CCG"/>
    <property type="match status" value="2"/>
</dbReference>